<proteinExistence type="predicted"/>
<keyword evidence="3" id="KW-1185">Reference proteome</keyword>
<protein>
    <submittedName>
        <fullName evidence="2">Uncharacterized protein</fullName>
    </submittedName>
</protein>
<reference evidence="3" key="1">
    <citation type="submission" date="2016-07" db="EMBL/GenBank/DDBJ databases">
        <title>Sequence Frankia sp. strain CcI1.17.</title>
        <authorList>
            <person name="Ghodhbane-Gtari F."/>
            <person name="Swanson E."/>
            <person name="Gueddou A."/>
            <person name="Morris K."/>
            <person name="Hezbri K."/>
            <person name="Ktari A."/>
            <person name="Nouioui I."/>
            <person name="Abebe-Akele F."/>
            <person name="Simpson S."/>
            <person name="Thomas K."/>
            <person name="Gtari M."/>
            <person name="Tisa L.S."/>
            <person name="Hurst S."/>
        </authorList>
    </citation>
    <scope>NUCLEOTIDE SEQUENCE [LARGE SCALE GENOMIC DNA]</scope>
    <source>
        <strain evidence="3">Cc1.17</strain>
    </source>
</reference>
<accession>A0A1S1QG73</accession>
<dbReference type="Proteomes" id="UP000179627">
    <property type="component" value="Unassembled WGS sequence"/>
</dbReference>
<dbReference type="EMBL" id="MBLM01000130">
    <property type="protein sequence ID" value="OHV33798.1"/>
    <property type="molecule type" value="Genomic_DNA"/>
</dbReference>
<comment type="caution">
    <text evidence="2">The sequence shown here is derived from an EMBL/GenBank/DDBJ whole genome shotgun (WGS) entry which is preliminary data.</text>
</comment>
<feature type="region of interest" description="Disordered" evidence="1">
    <location>
        <begin position="74"/>
        <end position="111"/>
    </location>
</feature>
<evidence type="ECO:0000313" key="3">
    <source>
        <dbReference type="Proteomes" id="UP000179627"/>
    </source>
</evidence>
<evidence type="ECO:0000256" key="1">
    <source>
        <dbReference type="SAM" id="MobiDB-lite"/>
    </source>
</evidence>
<gene>
    <name evidence="2" type="ORF">CC117_05380</name>
</gene>
<dbReference type="AlphaFoldDB" id="A0A1S1QG73"/>
<feature type="compositionally biased region" description="Low complexity" evidence="1">
    <location>
        <begin position="74"/>
        <end position="83"/>
    </location>
</feature>
<name>A0A1S1QG73_9ACTN</name>
<sequence>MTDDEDAADPASEVVRAENVEVVAVAVPASPPVVPAAANSGPVRDGLADVDAVAALGQMIAAIDETVAAIAATAAQGTAAAAAPRPVTSGPVEVPASPHDGDAGAGGQQGNGRVVDVVRTEAEAPAAAGPAAAEPEAGQPPAADGSAEDAGSPVTPAVRRTWWRRLFVRGNG</sequence>
<feature type="region of interest" description="Disordered" evidence="1">
    <location>
        <begin position="123"/>
        <end position="159"/>
    </location>
</feature>
<organism evidence="2 3">
    <name type="scientific">Parafrankia colletiae</name>
    <dbReference type="NCBI Taxonomy" id="573497"/>
    <lineage>
        <taxon>Bacteria</taxon>
        <taxon>Bacillati</taxon>
        <taxon>Actinomycetota</taxon>
        <taxon>Actinomycetes</taxon>
        <taxon>Frankiales</taxon>
        <taxon>Frankiaceae</taxon>
        <taxon>Parafrankia</taxon>
    </lineage>
</organism>
<evidence type="ECO:0000313" key="2">
    <source>
        <dbReference type="EMBL" id="OHV33798.1"/>
    </source>
</evidence>
<feature type="compositionally biased region" description="Low complexity" evidence="1">
    <location>
        <begin position="123"/>
        <end position="143"/>
    </location>
</feature>